<dbReference type="Proteomes" id="UP000509510">
    <property type="component" value="Chromosome VI"/>
</dbReference>
<dbReference type="EMBL" id="CP055903">
    <property type="protein sequence ID" value="QKX64222.1"/>
    <property type="molecule type" value="Genomic_DNA"/>
</dbReference>
<dbReference type="KEGG" id="trg:TRUGW13939_11395"/>
<evidence type="ECO:0000259" key="1">
    <source>
        <dbReference type="Pfam" id="PF01425"/>
    </source>
</evidence>
<dbReference type="OrthoDB" id="4227473at2759"/>
<evidence type="ECO:0000313" key="2">
    <source>
        <dbReference type="EMBL" id="QKX64222.1"/>
    </source>
</evidence>
<dbReference type="PANTHER" id="PTHR46310:SF7">
    <property type="entry name" value="AMIDASE 1"/>
    <property type="match status" value="1"/>
</dbReference>
<evidence type="ECO:0000313" key="3">
    <source>
        <dbReference type="Proteomes" id="UP000509510"/>
    </source>
</evidence>
<dbReference type="Gene3D" id="3.90.1300.10">
    <property type="entry name" value="Amidase signature (AS) domain"/>
    <property type="match status" value="1"/>
</dbReference>
<dbReference type="InterPro" id="IPR023631">
    <property type="entry name" value="Amidase_dom"/>
</dbReference>
<name>A0A7H8RCN0_TALRU</name>
<dbReference type="PANTHER" id="PTHR46310">
    <property type="entry name" value="AMIDASE 1"/>
    <property type="match status" value="1"/>
</dbReference>
<accession>A0A7H8RCN0</accession>
<dbReference type="InterPro" id="IPR036928">
    <property type="entry name" value="AS_sf"/>
</dbReference>
<gene>
    <name evidence="2" type="ORF">TRUGW13939_11395</name>
</gene>
<dbReference type="RefSeq" id="XP_035350396.1">
    <property type="nucleotide sequence ID" value="XM_035494503.1"/>
</dbReference>
<proteinExistence type="predicted"/>
<protein>
    <recommendedName>
        <fullName evidence="1">Amidase domain-containing protein</fullName>
    </recommendedName>
</protein>
<keyword evidence="3" id="KW-1185">Reference proteome</keyword>
<dbReference type="Pfam" id="PF01425">
    <property type="entry name" value="Amidase"/>
    <property type="match status" value="1"/>
</dbReference>
<dbReference type="AlphaFoldDB" id="A0A7H8RCN0"/>
<dbReference type="SUPFAM" id="SSF75304">
    <property type="entry name" value="Amidase signature (AS) enzymes"/>
    <property type="match status" value="1"/>
</dbReference>
<organism evidence="2 3">
    <name type="scientific">Talaromyces rugulosus</name>
    <name type="common">Penicillium rugulosum</name>
    <dbReference type="NCBI Taxonomy" id="121627"/>
    <lineage>
        <taxon>Eukaryota</taxon>
        <taxon>Fungi</taxon>
        <taxon>Dikarya</taxon>
        <taxon>Ascomycota</taxon>
        <taxon>Pezizomycotina</taxon>
        <taxon>Eurotiomycetes</taxon>
        <taxon>Eurotiomycetidae</taxon>
        <taxon>Eurotiales</taxon>
        <taxon>Trichocomaceae</taxon>
        <taxon>Talaromyces</taxon>
        <taxon>Talaromyces sect. Islandici</taxon>
    </lineage>
</organism>
<dbReference type="GeneID" id="55998873"/>
<sequence length="452" mass="51019">MPRETSIDTSTSFQLAGGQYLARPINSEIITLDTVSENPTLLTYFRLRKNQTINASVVQMWRANHLDTDDVFEPEFLRHIIFGGVRSEDVNIENDTYQLFNDWQTSKVHFEPDLDISNGPYYLEKGLLHSVWKIYKDRQLAFVQAIWPSQNDHGAFVQINAAGNDYRAHGIAVPARSYSQRIQSLSGNSGSYSPSPLKGIRVVVKDNYHIRGTRTSLGNRAYLETYPIQENTAEVVSRLLEAGVHIVGKAHLSSFAMMEHPMQSVDYQAPFNPRGDGYLITGGSSGGTAAAIAAYDWLDIAICSDTTGSARIPALQTGVFGFRPSTQSISTDGLTKAWPAMDTPGWLGRDLEVFPHLLKALRLDHPKPQNPKELPCEILYPEDFMPKDNPNQVEIMEHFIADISKAMGCTYRKISLQNEWKESAQVEEKDLRQYLYNTTRYGWYYSAYHSFD</sequence>
<reference evidence="3" key="1">
    <citation type="submission" date="2020-06" db="EMBL/GenBank/DDBJ databases">
        <title>A chromosome-scale genome assembly of Talaromyces rugulosus W13939.</title>
        <authorList>
            <person name="Wang B."/>
            <person name="Guo L."/>
            <person name="Ye K."/>
            <person name="Wang L."/>
        </authorList>
    </citation>
    <scope>NUCLEOTIDE SEQUENCE [LARGE SCALE GENOMIC DNA]</scope>
    <source>
        <strain evidence="3">W13939</strain>
    </source>
</reference>
<feature type="domain" description="Amidase" evidence="1">
    <location>
        <begin position="189"/>
        <end position="375"/>
    </location>
</feature>